<gene>
    <name evidence="7" type="ORF">GBA65_20190</name>
</gene>
<dbReference type="Pfam" id="PF07690">
    <property type="entry name" value="MFS_1"/>
    <property type="match status" value="1"/>
</dbReference>
<sequence length="399" mass="41579">MQLALGAVYGWSVFRKPLSEAYGVEVSPVNLAFTITIFTLGFAAFAGGIWMGRVGPRTVAITSGVLYGLGIFLTSFADNSLTLLYLTYGVIAGAGIGLGYIVPIATLVKWFPDKRGVITGIAVAGFGGGAILAAQIAPRLIESVGLFSTFAVLGIAYLVVVVGAGLFMKNPPAGYKPPGFEPDTSGSSERSAVDYEFGAAVRTWQWYALWALLFLNVTAGISIIAEAAPMTEEITGAGTAAAAALVSIIAIFNGVGRFLWAALSDAIGRKWVFFTMFVIQAALFVLMPIIGTSYVVFTALACIILLCYGGGFGTMPAFAADYFGSANVGRIYGLLLTAWSFAAVVGPLLISYVHDSTGSYAPAFYIIAGIMAVSAIVALIMRPPKAPEAAGARTGEARA</sequence>
<accession>A0A6G8Q374</accession>
<evidence type="ECO:0000313" key="8">
    <source>
        <dbReference type="Proteomes" id="UP000502706"/>
    </source>
</evidence>
<feature type="transmembrane region" description="Helical" evidence="5">
    <location>
        <begin position="206"/>
        <end position="225"/>
    </location>
</feature>
<dbReference type="Gene3D" id="1.20.1250.20">
    <property type="entry name" value="MFS general substrate transporter like domains"/>
    <property type="match status" value="2"/>
</dbReference>
<dbReference type="InterPro" id="IPR020846">
    <property type="entry name" value="MFS_dom"/>
</dbReference>
<feature type="transmembrane region" description="Helical" evidence="5">
    <location>
        <begin position="296"/>
        <end position="319"/>
    </location>
</feature>
<feature type="transmembrane region" description="Helical" evidence="5">
    <location>
        <begin position="31"/>
        <end position="51"/>
    </location>
</feature>
<proteinExistence type="predicted"/>
<dbReference type="GO" id="GO:0005886">
    <property type="term" value="C:plasma membrane"/>
    <property type="evidence" value="ECO:0007669"/>
    <property type="project" value="UniProtKB-SubCell"/>
</dbReference>
<comment type="subcellular location">
    <subcellularLocation>
        <location evidence="1">Cell membrane</location>
        <topology evidence="1">Multi-pass membrane protein</topology>
    </subcellularLocation>
</comment>
<dbReference type="SUPFAM" id="SSF103473">
    <property type="entry name" value="MFS general substrate transporter"/>
    <property type="match status" value="1"/>
</dbReference>
<organism evidence="7 8">
    <name type="scientific">Rubrobacter marinus</name>
    <dbReference type="NCBI Taxonomy" id="2653852"/>
    <lineage>
        <taxon>Bacteria</taxon>
        <taxon>Bacillati</taxon>
        <taxon>Actinomycetota</taxon>
        <taxon>Rubrobacteria</taxon>
        <taxon>Rubrobacterales</taxon>
        <taxon>Rubrobacteraceae</taxon>
        <taxon>Rubrobacter</taxon>
    </lineage>
</organism>
<dbReference type="Proteomes" id="UP000502706">
    <property type="component" value="Chromosome"/>
</dbReference>
<evidence type="ECO:0000256" key="1">
    <source>
        <dbReference type="ARBA" id="ARBA00004651"/>
    </source>
</evidence>
<feature type="domain" description="Major facilitator superfamily (MFS) profile" evidence="6">
    <location>
        <begin position="1"/>
        <end position="386"/>
    </location>
</feature>
<dbReference type="PANTHER" id="PTHR11360">
    <property type="entry name" value="MONOCARBOXYLATE TRANSPORTER"/>
    <property type="match status" value="1"/>
</dbReference>
<feature type="transmembrane region" description="Helical" evidence="5">
    <location>
        <begin position="58"/>
        <end position="77"/>
    </location>
</feature>
<keyword evidence="8" id="KW-1185">Reference proteome</keyword>
<dbReference type="EMBL" id="CP045121">
    <property type="protein sequence ID" value="QIN80922.1"/>
    <property type="molecule type" value="Genomic_DNA"/>
</dbReference>
<feature type="transmembrane region" description="Helical" evidence="5">
    <location>
        <begin position="360"/>
        <end position="381"/>
    </location>
</feature>
<dbReference type="CDD" id="cd17353">
    <property type="entry name" value="MFS_OFA_like"/>
    <property type="match status" value="1"/>
</dbReference>
<protein>
    <submittedName>
        <fullName evidence="7">MFS transporter</fullName>
    </submittedName>
</protein>
<feature type="transmembrane region" description="Helical" evidence="5">
    <location>
        <begin position="271"/>
        <end position="290"/>
    </location>
</feature>
<reference evidence="7 8" key="1">
    <citation type="submission" date="2019-10" db="EMBL/GenBank/DDBJ databases">
        <title>Rubrobacter sp nov SCSIO 52915 isolated from a deep-sea sediment in the South China Sea.</title>
        <authorList>
            <person name="Chen R.W."/>
        </authorList>
    </citation>
    <scope>NUCLEOTIDE SEQUENCE [LARGE SCALE GENOMIC DNA]</scope>
    <source>
        <strain evidence="7 8">SCSIO 52915</strain>
    </source>
</reference>
<keyword evidence="4 5" id="KW-0472">Membrane</keyword>
<dbReference type="GO" id="GO:0022857">
    <property type="term" value="F:transmembrane transporter activity"/>
    <property type="evidence" value="ECO:0007669"/>
    <property type="project" value="InterPro"/>
</dbReference>
<dbReference type="AlphaFoldDB" id="A0A6G8Q374"/>
<dbReference type="PROSITE" id="PS50850">
    <property type="entry name" value="MFS"/>
    <property type="match status" value="1"/>
</dbReference>
<evidence type="ECO:0000256" key="3">
    <source>
        <dbReference type="ARBA" id="ARBA00022989"/>
    </source>
</evidence>
<evidence type="ECO:0000256" key="5">
    <source>
        <dbReference type="SAM" id="Phobius"/>
    </source>
</evidence>
<dbReference type="InterPro" id="IPR050327">
    <property type="entry name" value="Proton-linked_MCT"/>
</dbReference>
<dbReference type="KEGG" id="rmar:GBA65_20190"/>
<keyword evidence="3 5" id="KW-1133">Transmembrane helix</keyword>
<evidence type="ECO:0000256" key="2">
    <source>
        <dbReference type="ARBA" id="ARBA00022692"/>
    </source>
</evidence>
<keyword evidence="2 5" id="KW-0812">Transmembrane</keyword>
<evidence type="ECO:0000256" key="4">
    <source>
        <dbReference type="ARBA" id="ARBA00023136"/>
    </source>
</evidence>
<feature type="transmembrane region" description="Helical" evidence="5">
    <location>
        <begin position="83"/>
        <end position="105"/>
    </location>
</feature>
<feature type="transmembrane region" description="Helical" evidence="5">
    <location>
        <begin position="331"/>
        <end position="354"/>
    </location>
</feature>
<dbReference type="InterPro" id="IPR036259">
    <property type="entry name" value="MFS_trans_sf"/>
</dbReference>
<name>A0A6G8Q374_9ACTN</name>
<evidence type="ECO:0000313" key="7">
    <source>
        <dbReference type="EMBL" id="QIN80922.1"/>
    </source>
</evidence>
<evidence type="ECO:0000259" key="6">
    <source>
        <dbReference type="PROSITE" id="PS50850"/>
    </source>
</evidence>
<feature type="transmembrane region" description="Helical" evidence="5">
    <location>
        <begin position="117"/>
        <end position="138"/>
    </location>
</feature>
<dbReference type="PANTHER" id="PTHR11360:SF317">
    <property type="entry name" value="MAJOR FACILITATOR SUPERFAMILY (MFS) PROFILE DOMAIN-CONTAINING PROTEIN-RELATED"/>
    <property type="match status" value="1"/>
</dbReference>
<feature type="transmembrane region" description="Helical" evidence="5">
    <location>
        <begin position="237"/>
        <end position="259"/>
    </location>
</feature>
<dbReference type="InterPro" id="IPR011701">
    <property type="entry name" value="MFS"/>
</dbReference>
<feature type="transmembrane region" description="Helical" evidence="5">
    <location>
        <begin position="144"/>
        <end position="167"/>
    </location>
</feature>